<reference evidence="4" key="1">
    <citation type="submission" date="2016-06" db="EMBL/GenBank/DDBJ databases">
        <authorList>
            <person name="Varghese N."/>
            <person name="Submissions Spin"/>
        </authorList>
    </citation>
    <scope>NUCLEOTIDE SEQUENCE [LARGE SCALE GENOMIC DNA]</scope>
    <source>
        <strain evidence="4">DSM 43817</strain>
    </source>
</reference>
<dbReference type="Gene3D" id="2.120.10.30">
    <property type="entry name" value="TolB, C-terminal domain"/>
    <property type="match status" value="1"/>
</dbReference>
<dbReference type="AlphaFoldDB" id="A0A1C6TA96"/>
<feature type="domain" description="Dipeptidylpeptidase IV N-terminal" evidence="2">
    <location>
        <begin position="200"/>
        <end position="238"/>
    </location>
</feature>
<dbReference type="InterPro" id="IPR051922">
    <property type="entry name" value="Bact_Sporulation_Assoc"/>
</dbReference>
<dbReference type="Pfam" id="PF04122">
    <property type="entry name" value="CW_binding_2"/>
    <property type="match status" value="3"/>
</dbReference>
<dbReference type="InterPro" id="IPR007253">
    <property type="entry name" value="Cell_wall-bd_2"/>
</dbReference>
<dbReference type="InterPro" id="IPR002469">
    <property type="entry name" value="Peptidase_S9B_N"/>
</dbReference>
<keyword evidence="4" id="KW-1185">Reference proteome</keyword>
<sequence>MPRTSFSRRSAVTATVLAIGATTLFGGAGTAHATHAAPTHLLTVSNGTGHIFSPTGSLVGSEEFTITDAAWSPDGSRAVFVADGGAIATIRWNDGESIYPIAEPEPGVHRADPEWVGDGSTVVWATKSPGDLWSIEETVSTYGWDVVRRSPNDGHHYSQPDTNGSQRIVVQRQADDGNGNPTGTPEIGFLDGSTYTRITTNAASPTLSPDGTKVAFVRDSEIWVSNTSGGNLVQVTNSTASHSDPVWYPTGNALAFRKGLEAATALADGSQPNPPVNVGLVGKPDVQPRNRDRVVRLAGSNRFSTAAAIARSHWATVGVAGDKRATAESVVLSRSDTFADALGGSALAAAKQGPLLMTPRTTLDPLAADEIKRILAPGKTVYLLGSAAGAISAEVEQQVEALGFNTVRLAGTDRFSTSVAIANAIDPTPDYVLAATGMNFPDALSAGAAAGAQNLPGKGTSAVVVLTNDNRLPVSTKSYLDALPTSSLVVGIGLQGATATEPYDSVPLYGSSRFETALYTAWAFFGGQNHIGLATGMNWPDALAGGALMASLDGPLILTQGTANYFGFEPWYLGDETSGSVHTGLVFGSEPVVNAVQAQGLGAIISGPTNFTAQFNVTDVYRGTAATTAASSKRATAGAVDGPRTRAELEAAVKAAKERLKK</sequence>
<dbReference type="STRING" id="145854.GA0074692_5030"/>
<dbReference type="Gene3D" id="3.40.50.12090">
    <property type="match status" value="1"/>
</dbReference>
<dbReference type="GO" id="GO:0006508">
    <property type="term" value="P:proteolysis"/>
    <property type="evidence" value="ECO:0007669"/>
    <property type="project" value="InterPro"/>
</dbReference>
<dbReference type="Proteomes" id="UP000198959">
    <property type="component" value="Unassembled WGS sequence"/>
</dbReference>
<dbReference type="RefSeq" id="WP_176738567.1">
    <property type="nucleotide sequence ID" value="NZ_FMHW01000002.1"/>
</dbReference>
<dbReference type="PANTHER" id="PTHR30032">
    <property type="entry name" value="N-ACETYLMURAMOYL-L-ALANINE AMIDASE-RELATED"/>
    <property type="match status" value="1"/>
</dbReference>
<dbReference type="Pfam" id="PF07676">
    <property type="entry name" value="PD40"/>
    <property type="match status" value="1"/>
</dbReference>
<dbReference type="PANTHER" id="PTHR30032:SF8">
    <property type="entry name" value="GERMINATION-SPECIFIC N-ACETYLMURAMOYL-L-ALANINE AMIDASE"/>
    <property type="match status" value="1"/>
</dbReference>
<protein>
    <submittedName>
        <fullName evidence="3">WD40-like Beta Propeller Repeat</fullName>
    </submittedName>
</protein>
<evidence type="ECO:0000313" key="4">
    <source>
        <dbReference type="Proteomes" id="UP000198959"/>
    </source>
</evidence>
<dbReference type="InterPro" id="IPR006311">
    <property type="entry name" value="TAT_signal"/>
</dbReference>
<keyword evidence="1" id="KW-0732">Signal</keyword>
<accession>A0A1C6TA96</accession>
<evidence type="ECO:0000313" key="3">
    <source>
        <dbReference type="EMBL" id="SCL38492.1"/>
    </source>
</evidence>
<dbReference type="SUPFAM" id="SSF82171">
    <property type="entry name" value="DPP6 N-terminal domain-like"/>
    <property type="match status" value="1"/>
</dbReference>
<name>A0A1C6TA96_9ACTN</name>
<evidence type="ECO:0000259" key="2">
    <source>
        <dbReference type="Pfam" id="PF00930"/>
    </source>
</evidence>
<proteinExistence type="predicted"/>
<dbReference type="InterPro" id="IPR011042">
    <property type="entry name" value="6-blade_b-propeller_TolB-like"/>
</dbReference>
<evidence type="ECO:0000256" key="1">
    <source>
        <dbReference type="SAM" id="SignalP"/>
    </source>
</evidence>
<feature type="signal peptide" evidence="1">
    <location>
        <begin position="1"/>
        <end position="33"/>
    </location>
</feature>
<organism evidence="3 4">
    <name type="scientific">Micromonospora pallida</name>
    <dbReference type="NCBI Taxonomy" id="145854"/>
    <lineage>
        <taxon>Bacteria</taxon>
        <taxon>Bacillati</taxon>
        <taxon>Actinomycetota</taxon>
        <taxon>Actinomycetes</taxon>
        <taxon>Micromonosporales</taxon>
        <taxon>Micromonosporaceae</taxon>
        <taxon>Micromonospora</taxon>
    </lineage>
</organism>
<dbReference type="EMBL" id="FMHW01000002">
    <property type="protein sequence ID" value="SCL38492.1"/>
    <property type="molecule type" value="Genomic_DNA"/>
</dbReference>
<dbReference type="PROSITE" id="PS51318">
    <property type="entry name" value="TAT"/>
    <property type="match status" value="1"/>
</dbReference>
<dbReference type="InterPro" id="IPR011659">
    <property type="entry name" value="WD40"/>
</dbReference>
<dbReference type="Pfam" id="PF00930">
    <property type="entry name" value="DPPIV_N"/>
    <property type="match status" value="1"/>
</dbReference>
<gene>
    <name evidence="3" type="ORF">GA0074692_5030</name>
</gene>
<feature type="chain" id="PRO_5008746527" evidence="1">
    <location>
        <begin position="34"/>
        <end position="662"/>
    </location>
</feature>